<reference evidence="3" key="2">
    <citation type="submission" date="2015-01" db="EMBL/GenBank/DDBJ databases">
        <title>Evolutionary Origins and Diversification of the Mycorrhizal Mutualists.</title>
        <authorList>
            <consortium name="DOE Joint Genome Institute"/>
            <consortium name="Mycorrhizal Genomics Consortium"/>
            <person name="Kohler A."/>
            <person name="Kuo A."/>
            <person name="Nagy L.G."/>
            <person name="Floudas D."/>
            <person name="Copeland A."/>
            <person name="Barry K.W."/>
            <person name="Cichocki N."/>
            <person name="Veneault-Fourrey C."/>
            <person name="LaButti K."/>
            <person name="Lindquist E.A."/>
            <person name="Lipzen A."/>
            <person name="Lundell T."/>
            <person name="Morin E."/>
            <person name="Murat C."/>
            <person name="Riley R."/>
            <person name="Ohm R."/>
            <person name="Sun H."/>
            <person name="Tunlid A."/>
            <person name="Henrissat B."/>
            <person name="Grigoriev I.V."/>
            <person name="Hibbett D.S."/>
            <person name="Martin F."/>
        </authorList>
    </citation>
    <scope>NUCLEOTIDE SEQUENCE [LARGE SCALE GENOMIC DNA]</scope>
    <source>
        <strain evidence="3">F 1598</strain>
    </source>
</reference>
<keyword evidence="3" id="KW-1185">Reference proteome</keyword>
<sequence>VTETSLQAGSLPRHTSPGIEYNPEEGTSQKTAGINQTLQSSVMDISQEELPITAFFSRSGNNKKKNLPPARAAGKRKRDGVEVGAEANPELAKRAKGKSLKPAAALERSAPMKPAHLYGTPRASTSKGKQPLQKGTRTSRRHSPEILDLTTPSPDGKRDAGPMRRRRVEQDTMVGHTSTSGMRSRIVNQAFPSPPLTDLSMKIFRKSPILLATSTSNSRDQPNVATGHLPTPGTSVAHPIVRYKLSHLNKVTSRTPTSPLASRKSVLDIQLLSNSPLSSSPGDVHPPGYGGDITTDRSHADVAQALVNVAPKRHDHAVASSFTRESNLNGIADDDPFAVPAVEIIVPPSQSLHLRFSPPPLNHSSTIANAEVSMKTSPRFAVPSLPNHVLQSHTMETTESRRVTDTNLSSPRAIVESSQSQMLLPSADSPRRREYLSHTVIASSQSQVLLPYVNSPRRMERLFCPGAENNNLFEASQIIGSSQSQIENELNLSMGVSQIGLFALPLATENASKTVYDDVDHEADSSISLPESMLPESIPRTPPNPKASRWRSLHIGSSPLSSASAAPTPTHKDKGIFNDPMVGDDQVGDTTLRPEVENVRSWSVGRASASRPTFPGHDHLDDSGSESEYETAAKSALALKLNKHRSLYSVPCGEARTDVGGILENSLLSERVRHSSPTHAHSYSALSQLSSEDSQALYLAGEPLSASDYSLRTVVTDDSTQSTPPAVRNFLDMFDDDGSYPKYFPMDLRC</sequence>
<reference evidence="2 3" key="1">
    <citation type="submission" date="2014-04" db="EMBL/GenBank/DDBJ databases">
        <authorList>
            <consortium name="DOE Joint Genome Institute"/>
            <person name="Kuo A."/>
            <person name="Tarkka M."/>
            <person name="Buscot F."/>
            <person name="Kohler A."/>
            <person name="Nagy L.G."/>
            <person name="Floudas D."/>
            <person name="Copeland A."/>
            <person name="Barry K.W."/>
            <person name="Cichocki N."/>
            <person name="Veneault-Fourrey C."/>
            <person name="LaButti K."/>
            <person name="Lindquist E.A."/>
            <person name="Lipzen A."/>
            <person name="Lundell T."/>
            <person name="Morin E."/>
            <person name="Murat C."/>
            <person name="Sun H."/>
            <person name="Tunlid A."/>
            <person name="Henrissat B."/>
            <person name="Grigoriev I.V."/>
            <person name="Hibbett D.S."/>
            <person name="Martin F."/>
            <person name="Nordberg H.P."/>
            <person name="Cantor M.N."/>
            <person name="Hua S.X."/>
        </authorList>
    </citation>
    <scope>NUCLEOTIDE SEQUENCE [LARGE SCALE GENOMIC DNA]</scope>
    <source>
        <strain evidence="2 3">F 1598</strain>
    </source>
</reference>
<dbReference type="HOGENOM" id="CLU_371156_0_0_1"/>
<feature type="region of interest" description="Disordered" evidence="1">
    <location>
        <begin position="603"/>
        <end position="628"/>
    </location>
</feature>
<feature type="compositionally biased region" description="Polar residues" evidence="1">
    <location>
        <begin position="214"/>
        <end position="224"/>
    </location>
</feature>
<name>A0A0C3BBZ0_PILCF</name>
<protein>
    <submittedName>
        <fullName evidence="2">Uncharacterized protein</fullName>
    </submittedName>
</protein>
<dbReference type="AlphaFoldDB" id="A0A0C3BBZ0"/>
<dbReference type="InParanoid" id="A0A0C3BBZ0"/>
<feature type="region of interest" description="Disordered" evidence="1">
    <location>
        <begin position="56"/>
        <end position="166"/>
    </location>
</feature>
<proteinExistence type="predicted"/>
<feature type="non-terminal residue" evidence="2">
    <location>
        <position position="1"/>
    </location>
</feature>
<feature type="region of interest" description="Disordered" evidence="1">
    <location>
        <begin position="214"/>
        <end position="235"/>
    </location>
</feature>
<evidence type="ECO:0000313" key="2">
    <source>
        <dbReference type="EMBL" id="KIM83818.1"/>
    </source>
</evidence>
<dbReference type="Proteomes" id="UP000054166">
    <property type="component" value="Unassembled WGS sequence"/>
</dbReference>
<feature type="compositionally biased region" description="Polar residues" evidence="1">
    <location>
        <begin position="122"/>
        <end position="136"/>
    </location>
</feature>
<dbReference type="OrthoDB" id="3059337at2759"/>
<dbReference type="STRING" id="765440.A0A0C3BBZ0"/>
<feature type="region of interest" description="Disordered" evidence="1">
    <location>
        <begin position="1"/>
        <end position="30"/>
    </location>
</feature>
<dbReference type="EMBL" id="KN832989">
    <property type="protein sequence ID" value="KIM83818.1"/>
    <property type="molecule type" value="Genomic_DNA"/>
</dbReference>
<feature type="region of interest" description="Disordered" evidence="1">
    <location>
        <begin position="557"/>
        <end position="580"/>
    </location>
</feature>
<feature type="compositionally biased region" description="Low complexity" evidence="1">
    <location>
        <begin position="557"/>
        <end position="569"/>
    </location>
</feature>
<accession>A0A0C3BBZ0</accession>
<evidence type="ECO:0000256" key="1">
    <source>
        <dbReference type="SAM" id="MobiDB-lite"/>
    </source>
</evidence>
<organism evidence="2 3">
    <name type="scientific">Piloderma croceum (strain F 1598)</name>
    <dbReference type="NCBI Taxonomy" id="765440"/>
    <lineage>
        <taxon>Eukaryota</taxon>
        <taxon>Fungi</taxon>
        <taxon>Dikarya</taxon>
        <taxon>Basidiomycota</taxon>
        <taxon>Agaricomycotina</taxon>
        <taxon>Agaricomycetes</taxon>
        <taxon>Agaricomycetidae</taxon>
        <taxon>Atheliales</taxon>
        <taxon>Atheliaceae</taxon>
        <taxon>Piloderma</taxon>
    </lineage>
</organism>
<evidence type="ECO:0000313" key="3">
    <source>
        <dbReference type="Proteomes" id="UP000054166"/>
    </source>
</evidence>
<gene>
    <name evidence="2" type="ORF">PILCRDRAFT_414786</name>
</gene>